<comment type="subcellular location">
    <subcellularLocation>
        <location evidence="1">Cell outer membrane</location>
    </subcellularLocation>
</comment>
<evidence type="ECO:0000313" key="8">
    <source>
        <dbReference type="EMBL" id="UOQ73085.1"/>
    </source>
</evidence>
<feature type="domain" description="OmpA-like" evidence="6">
    <location>
        <begin position="463"/>
        <end position="577"/>
    </location>
</feature>
<feature type="domain" description="PA14" evidence="7">
    <location>
        <begin position="30"/>
        <end position="179"/>
    </location>
</feature>
<evidence type="ECO:0000256" key="4">
    <source>
        <dbReference type="PROSITE-ProRule" id="PRU00473"/>
    </source>
</evidence>
<dbReference type="AlphaFoldDB" id="A0A8T9Q7H7"/>
<dbReference type="PROSITE" id="PS51820">
    <property type="entry name" value="PA14"/>
    <property type="match status" value="2"/>
</dbReference>
<dbReference type="InterPro" id="IPR037524">
    <property type="entry name" value="PA14/GLEYA"/>
</dbReference>
<evidence type="ECO:0000259" key="7">
    <source>
        <dbReference type="PROSITE" id="PS51820"/>
    </source>
</evidence>
<sequence length="577" mass="62685">MRLPLLSRVFAALLLLLPGRALPAQTPARPTEHGLRGQYYEGKNFEKLVLTRTDAAIDFDWSRRQNGPGQPVRYAVSPGPGVPGTWFSVRWTGFLYAPKTGVYTFQMATDDGMRVWIGGRPLLNSWADQPTKRDSATMKLTAGRYYSVRVEYYQVERVTKALLAWRLPGSTAEPKPIPTSNLYLTLPVTAQPFVTPKAAAAGGTIHIVSAPPGKKAAPTTSTAVKPSRGVTVAGKVPGGIGLQATYYAGSVRGAAVHSRVEPVVNVTWRGAAPAPGAPGAGFSVRWTGYVYAPESGIYVLHTEWDDATDVRFAGDDVLTMEKYEPEYFGSRKPPIPVDMVYQLEAGYFYRIDLAYKNVQGVSRAVLSWARPAALGHPTTLEAAFAARDRTGTTVIPKQFLYPELPRPLPEPVVVALKPTKVPAAGPKPRVAAARPARSVVAVPKPVVVRVAEPVVELPDLSALSKGAAVTLSNLYFTQSTATLLPTSRPALNALAKKLREQPGLQLEIAGHTDNVGEPAKNLRLSEQRAQVVRRYLVQQGIDSVRLTARGYGGTRPVADNRDPQQRPRNRRVEIVVR</sequence>
<dbReference type="Proteomes" id="UP000831796">
    <property type="component" value="Chromosome"/>
</dbReference>
<evidence type="ECO:0000313" key="9">
    <source>
        <dbReference type="Proteomes" id="UP000831796"/>
    </source>
</evidence>
<evidence type="ECO:0000256" key="1">
    <source>
        <dbReference type="ARBA" id="ARBA00004442"/>
    </source>
</evidence>
<reference evidence="8" key="1">
    <citation type="submission" date="2022-04" db="EMBL/GenBank/DDBJ databases">
        <title>Hymenobacter sp. isolated from the air.</title>
        <authorList>
            <person name="Won M."/>
            <person name="Lee C.-M."/>
            <person name="Woen H.-Y."/>
            <person name="Kwon S.-W."/>
        </authorList>
    </citation>
    <scope>NUCLEOTIDE SEQUENCE</scope>
    <source>
        <strain evidence="8">5116S-3</strain>
    </source>
</reference>
<dbReference type="Pfam" id="PF00691">
    <property type="entry name" value="OmpA"/>
    <property type="match status" value="1"/>
</dbReference>
<dbReference type="InterPro" id="IPR006664">
    <property type="entry name" value="OMP_bac"/>
</dbReference>
<keyword evidence="9" id="KW-1185">Reference proteome</keyword>
<evidence type="ECO:0000256" key="3">
    <source>
        <dbReference type="ARBA" id="ARBA00023237"/>
    </source>
</evidence>
<keyword evidence="5" id="KW-0732">Signal</keyword>
<dbReference type="PANTHER" id="PTHR30329:SF21">
    <property type="entry name" value="LIPOPROTEIN YIAD-RELATED"/>
    <property type="match status" value="1"/>
</dbReference>
<gene>
    <name evidence="8" type="ORF">MUN79_03665</name>
</gene>
<dbReference type="PROSITE" id="PS51123">
    <property type="entry name" value="OMPA_2"/>
    <property type="match status" value="1"/>
</dbReference>
<dbReference type="CDD" id="cd07185">
    <property type="entry name" value="OmpA_C-like"/>
    <property type="match status" value="1"/>
</dbReference>
<dbReference type="GO" id="GO:0009279">
    <property type="term" value="C:cell outer membrane"/>
    <property type="evidence" value="ECO:0007669"/>
    <property type="project" value="UniProtKB-SubCell"/>
</dbReference>
<keyword evidence="2 4" id="KW-0472">Membrane</keyword>
<dbReference type="Gene3D" id="3.30.1330.60">
    <property type="entry name" value="OmpA-like domain"/>
    <property type="match status" value="1"/>
</dbReference>
<evidence type="ECO:0000256" key="2">
    <source>
        <dbReference type="ARBA" id="ARBA00023136"/>
    </source>
</evidence>
<feature type="signal peptide" evidence="5">
    <location>
        <begin position="1"/>
        <end position="23"/>
    </location>
</feature>
<dbReference type="InterPro" id="IPR011658">
    <property type="entry name" value="PA14_dom"/>
</dbReference>
<dbReference type="RefSeq" id="WP_244676440.1">
    <property type="nucleotide sequence ID" value="NZ_CP095046.1"/>
</dbReference>
<accession>A0A8T9Q7H7</accession>
<dbReference type="SMART" id="SM00758">
    <property type="entry name" value="PA14"/>
    <property type="match status" value="2"/>
</dbReference>
<protein>
    <submittedName>
        <fullName evidence="8">PA14 domain-containing protein</fullName>
    </submittedName>
</protein>
<dbReference type="EMBL" id="CP095046">
    <property type="protein sequence ID" value="UOQ73085.1"/>
    <property type="molecule type" value="Genomic_DNA"/>
</dbReference>
<keyword evidence="3" id="KW-0998">Cell outer membrane</keyword>
<dbReference type="Gene3D" id="3.90.182.10">
    <property type="entry name" value="Toxin - Anthrax Protective Antigen,domain 1"/>
    <property type="match status" value="2"/>
</dbReference>
<feature type="domain" description="PA14" evidence="7">
    <location>
        <begin position="237"/>
        <end position="384"/>
    </location>
</feature>
<dbReference type="KEGG" id="hcu:MUN79_03665"/>
<dbReference type="SUPFAM" id="SSF103088">
    <property type="entry name" value="OmpA-like"/>
    <property type="match status" value="1"/>
</dbReference>
<feature type="chain" id="PRO_5035948737" evidence="5">
    <location>
        <begin position="24"/>
        <end position="577"/>
    </location>
</feature>
<dbReference type="InterPro" id="IPR006665">
    <property type="entry name" value="OmpA-like"/>
</dbReference>
<dbReference type="PANTHER" id="PTHR30329">
    <property type="entry name" value="STATOR ELEMENT OF FLAGELLAR MOTOR COMPLEX"/>
    <property type="match status" value="1"/>
</dbReference>
<dbReference type="PRINTS" id="PR01023">
    <property type="entry name" value="NAFLGMOTY"/>
</dbReference>
<dbReference type="Pfam" id="PF07691">
    <property type="entry name" value="PA14"/>
    <property type="match status" value="2"/>
</dbReference>
<dbReference type="SUPFAM" id="SSF56988">
    <property type="entry name" value="Anthrax protective antigen"/>
    <property type="match status" value="2"/>
</dbReference>
<dbReference type="InterPro" id="IPR036737">
    <property type="entry name" value="OmpA-like_sf"/>
</dbReference>
<dbReference type="PRINTS" id="PR01021">
    <property type="entry name" value="OMPADOMAIN"/>
</dbReference>
<evidence type="ECO:0000259" key="6">
    <source>
        <dbReference type="PROSITE" id="PS51123"/>
    </source>
</evidence>
<organism evidence="8 9">
    <name type="scientific">Hymenobacter cellulosilyticus</name>
    <dbReference type="NCBI Taxonomy" id="2932248"/>
    <lineage>
        <taxon>Bacteria</taxon>
        <taxon>Pseudomonadati</taxon>
        <taxon>Bacteroidota</taxon>
        <taxon>Cytophagia</taxon>
        <taxon>Cytophagales</taxon>
        <taxon>Hymenobacteraceae</taxon>
        <taxon>Hymenobacter</taxon>
    </lineage>
</organism>
<name>A0A8T9Q7H7_9BACT</name>
<proteinExistence type="predicted"/>
<evidence type="ECO:0000256" key="5">
    <source>
        <dbReference type="SAM" id="SignalP"/>
    </source>
</evidence>
<dbReference type="InterPro" id="IPR050330">
    <property type="entry name" value="Bact_OuterMem_StrucFunc"/>
</dbReference>